<name>A0AAI8XLI9_MYCME</name>
<evidence type="ECO:0000313" key="3">
    <source>
        <dbReference type="Proteomes" id="UP001241092"/>
    </source>
</evidence>
<evidence type="ECO:0008006" key="4">
    <source>
        <dbReference type="Google" id="ProtNLM"/>
    </source>
</evidence>
<feature type="transmembrane region" description="Helical" evidence="1">
    <location>
        <begin position="18"/>
        <end position="39"/>
    </location>
</feature>
<dbReference type="PANTHER" id="PTHR37314">
    <property type="entry name" value="SLR0142 PROTEIN"/>
    <property type="match status" value="1"/>
</dbReference>
<evidence type="ECO:0000256" key="1">
    <source>
        <dbReference type="SAM" id="Phobius"/>
    </source>
</evidence>
<dbReference type="EMBL" id="AP027452">
    <property type="protein sequence ID" value="BDY29649.1"/>
    <property type="molecule type" value="Genomic_DNA"/>
</dbReference>
<feature type="transmembrane region" description="Helical" evidence="1">
    <location>
        <begin position="51"/>
        <end position="77"/>
    </location>
</feature>
<reference evidence="2" key="1">
    <citation type="submission" date="2023-03" db="EMBL/GenBank/DDBJ databases">
        <title>Draft genome sequence of a Mycolicibacterium mageritense strain H4_3_1 isolated from a hybrid biological-inorganic system reactor.</title>
        <authorList>
            <person name="Feng X."/>
            <person name="Kazama D."/>
            <person name="Sato K."/>
            <person name="Kobayashi H."/>
        </authorList>
    </citation>
    <scope>NUCLEOTIDE SEQUENCE</scope>
    <source>
        <strain evidence="2">H4_3_1</strain>
    </source>
</reference>
<feature type="transmembrane region" description="Helical" evidence="1">
    <location>
        <begin position="154"/>
        <end position="172"/>
    </location>
</feature>
<accession>A0AAI8XLI9</accession>
<evidence type="ECO:0000313" key="2">
    <source>
        <dbReference type="EMBL" id="BDY29649.1"/>
    </source>
</evidence>
<feature type="transmembrane region" description="Helical" evidence="1">
    <location>
        <begin position="184"/>
        <end position="201"/>
    </location>
</feature>
<dbReference type="AlphaFoldDB" id="A0AAI8XLI9"/>
<dbReference type="Proteomes" id="UP001241092">
    <property type="component" value="Chromosome"/>
</dbReference>
<dbReference type="InterPro" id="IPR010699">
    <property type="entry name" value="DUF1275"/>
</dbReference>
<keyword evidence="1" id="KW-0472">Membrane</keyword>
<protein>
    <recommendedName>
        <fullName evidence="4">DUF1275 domain-containing protein</fullName>
    </recommendedName>
</protein>
<proteinExistence type="predicted"/>
<feature type="transmembrane region" description="Helical" evidence="1">
    <location>
        <begin position="126"/>
        <end position="148"/>
    </location>
</feature>
<keyword evidence="1" id="KW-0812">Transmembrane</keyword>
<keyword evidence="1" id="KW-1133">Transmembrane helix</keyword>
<dbReference type="PANTHER" id="PTHR37314:SF4">
    <property type="entry name" value="UPF0700 TRANSMEMBRANE PROTEIN YOAK"/>
    <property type="match status" value="1"/>
</dbReference>
<organism evidence="2 3">
    <name type="scientific">Mycolicibacterium mageritense</name>
    <name type="common">Mycobacterium mageritense</name>
    <dbReference type="NCBI Taxonomy" id="53462"/>
    <lineage>
        <taxon>Bacteria</taxon>
        <taxon>Bacillati</taxon>
        <taxon>Actinomycetota</taxon>
        <taxon>Actinomycetes</taxon>
        <taxon>Mycobacteriales</taxon>
        <taxon>Mycobacteriaceae</taxon>
        <taxon>Mycolicibacterium</taxon>
    </lineage>
</organism>
<gene>
    <name evidence="2" type="ORF">hbim_03588</name>
</gene>
<dbReference type="RefSeq" id="WP_276822697.1">
    <property type="nucleotide sequence ID" value="NZ_AP027452.1"/>
</dbReference>
<dbReference type="Pfam" id="PF06912">
    <property type="entry name" value="DUF1275"/>
    <property type="match status" value="1"/>
</dbReference>
<feature type="transmembrane region" description="Helical" evidence="1">
    <location>
        <begin position="97"/>
        <end position="119"/>
    </location>
</feature>
<sequence>MSVQAAEAVPLRHRHLHVWLMLALTVVTGMLDAVGYLGLDRVFTGNMTGNVVILGMGLAAEEGLPVAGPLIALMGYVLGAAVGGQLVRGRSRGWSRIVTAVVGSNAAVLAGVATILLAVPGSARSTGGVVTAATIAVVMGAQASVARFLAVTDLTTVVVTSTITSYAGETLFAGGLSWFTHRRLWAVVAIFVGALGGGLMMKLHMSVPVYAAAAVTAATAVVGHRRWERGVAGGPVYPKAG</sequence>